<dbReference type="PANTHER" id="PTHR48111:SF50">
    <property type="entry name" value="KDP OPERON TRANSCRIPTIONAL REGULATORY PROTEIN KDPE"/>
    <property type="match status" value="1"/>
</dbReference>
<dbReference type="RefSeq" id="WP_167073378.1">
    <property type="nucleotide sequence ID" value="NZ_JAAOZC010000005.1"/>
</dbReference>
<dbReference type="Gene3D" id="6.10.250.690">
    <property type="match status" value="1"/>
</dbReference>
<comment type="caution">
    <text evidence="6">The sequence shown here is derived from an EMBL/GenBank/DDBJ whole genome shotgun (WGS) entry which is preliminary data.</text>
</comment>
<feature type="domain" description="Response regulatory" evidence="4">
    <location>
        <begin position="5"/>
        <end position="118"/>
    </location>
</feature>
<evidence type="ECO:0000313" key="6">
    <source>
        <dbReference type="EMBL" id="NIJ08525.1"/>
    </source>
</evidence>
<feature type="modified residue" description="4-aspartylphosphate" evidence="2">
    <location>
        <position position="54"/>
    </location>
</feature>
<feature type="DNA-binding region" description="OmpR/PhoB-type" evidence="3">
    <location>
        <begin position="128"/>
        <end position="227"/>
    </location>
</feature>
<keyword evidence="7" id="KW-1185">Reference proteome</keyword>
<keyword evidence="1 3" id="KW-0238">DNA-binding</keyword>
<protein>
    <submittedName>
        <fullName evidence="6">Two-component system KDP operon response regulator KdpE</fullName>
    </submittedName>
</protein>
<dbReference type="EMBL" id="JAAOZC010000005">
    <property type="protein sequence ID" value="NIJ08525.1"/>
    <property type="molecule type" value="Genomic_DNA"/>
</dbReference>
<accession>A0ABX0TVQ1</accession>
<evidence type="ECO:0000256" key="3">
    <source>
        <dbReference type="PROSITE-ProRule" id="PRU01091"/>
    </source>
</evidence>
<dbReference type="Proteomes" id="UP000727456">
    <property type="component" value="Unassembled WGS sequence"/>
</dbReference>
<dbReference type="PROSITE" id="PS50110">
    <property type="entry name" value="RESPONSE_REGULATORY"/>
    <property type="match status" value="1"/>
</dbReference>
<dbReference type="SMART" id="SM00448">
    <property type="entry name" value="REC"/>
    <property type="match status" value="1"/>
</dbReference>
<dbReference type="SUPFAM" id="SSF52172">
    <property type="entry name" value="CheY-like"/>
    <property type="match status" value="1"/>
</dbReference>
<dbReference type="InterPro" id="IPR001867">
    <property type="entry name" value="OmpR/PhoB-type_DNA-bd"/>
</dbReference>
<dbReference type="CDD" id="cd00383">
    <property type="entry name" value="trans_reg_C"/>
    <property type="match status" value="1"/>
</dbReference>
<keyword evidence="2" id="KW-0597">Phosphoprotein</keyword>
<evidence type="ECO:0000259" key="5">
    <source>
        <dbReference type="PROSITE" id="PS51755"/>
    </source>
</evidence>
<dbReference type="PROSITE" id="PS51755">
    <property type="entry name" value="OMPR_PHOB"/>
    <property type="match status" value="1"/>
</dbReference>
<reference evidence="6 7" key="1">
    <citation type="submission" date="2020-03" db="EMBL/GenBank/DDBJ databases">
        <title>Genomic Encyclopedia of Type Strains, Phase III (KMG-III): the genomes of soil and plant-associated and newly described type strains.</title>
        <authorList>
            <person name="Whitman W."/>
        </authorList>
    </citation>
    <scope>NUCLEOTIDE SEQUENCE [LARGE SCALE GENOMIC DNA]</scope>
    <source>
        <strain evidence="6 7">CECT 8804</strain>
    </source>
</reference>
<dbReference type="Gene3D" id="3.40.50.2300">
    <property type="match status" value="1"/>
</dbReference>
<dbReference type="InterPro" id="IPR036388">
    <property type="entry name" value="WH-like_DNA-bd_sf"/>
</dbReference>
<feature type="domain" description="OmpR/PhoB-type" evidence="5">
    <location>
        <begin position="128"/>
        <end position="227"/>
    </location>
</feature>
<proteinExistence type="predicted"/>
<gene>
    <name evidence="6" type="ORF">FHS31_002146</name>
</gene>
<name>A0ABX0TVQ1_9SPHN</name>
<evidence type="ECO:0000259" key="4">
    <source>
        <dbReference type="PROSITE" id="PS50110"/>
    </source>
</evidence>
<dbReference type="InterPro" id="IPR039420">
    <property type="entry name" value="WalR-like"/>
</dbReference>
<evidence type="ECO:0000313" key="7">
    <source>
        <dbReference type="Proteomes" id="UP000727456"/>
    </source>
</evidence>
<dbReference type="PANTHER" id="PTHR48111">
    <property type="entry name" value="REGULATOR OF RPOS"/>
    <property type="match status" value="1"/>
</dbReference>
<evidence type="ECO:0000256" key="1">
    <source>
        <dbReference type="ARBA" id="ARBA00023125"/>
    </source>
</evidence>
<dbReference type="InterPro" id="IPR011006">
    <property type="entry name" value="CheY-like_superfamily"/>
</dbReference>
<dbReference type="SMART" id="SM00862">
    <property type="entry name" value="Trans_reg_C"/>
    <property type="match status" value="1"/>
</dbReference>
<dbReference type="InterPro" id="IPR001789">
    <property type="entry name" value="Sig_transdc_resp-reg_receiver"/>
</dbReference>
<sequence length="229" mass="25162">MTGQRILVVDDELHIRRLLHGTLTRAAYEVIEAKTGREALALAASAHPDAILLDLGLPDRDGLELVPILLRQAKVPLLVISAREATDDKVAALDLGADDYVTKPFDGEELLARLRAALRSKVSAHGSEPIVSAGDLRIDLTNRIVTKGGTELHLTRKEFDVLGQLAMAPGRVVTHTRILAQAWPLETDRRIEYLRIVVRNLRQKLESDPASPKLIVNELGIGYRLMADA</sequence>
<dbReference type="Pfam" id="PF00072">
    <property type="entry name" value="Response_reg"/>
    <property type="match status" value="1"/>
</dbReference>
<evidence type="ECO:0000256" key="2">
    <source>
        <dbReference type="PROSITE-ProRule" id="PRU00169"/>
    </source>
</evidence>
<dbReference type="Pfam" id="PF00486">
    <property type="entry name" value="Trans_reg_C"/>
    <property type="match status" value="1"/>
</dbReference>
<organism evidence="6 7">
    <name type="scientific">Sphingomonas vulcanisoli</name>
    <dbReference type="NCBI Taxonomy" id="1658060"/>
    <lineage>
        <taxon>Bacteria</taxon>
        <taxon>Pseudomonadati</taxon>
        <taxon>Pseudomonadota</taxon>
        <taxon>Alphaproteobacteria</taxon>
        <taxon>Sphingomonadales</taxon>
        <taxon>Sphingomonadaceae</taxon>
        <taxon>Sphingomonas</taxon>
    </lineage>
</organism>
<dbReference type="Gene3D" id="1.10.10.10">
    <property type="entry name" value="Winged helix-like DNA-binding domain superfamily/Winged helix DNA-binding domain"/>
    <property type="match status" value="1"/>
</dbReference>